<reference evidence="2" key="1">
    <citation type="submission" date="2017-06" db="EMBL/GenBank/DDBJ databases">
        <authorList>
            <person name="Varghese N."/>
            <person name="Submissions S."/>
        </authorList>
    </citation>
    <scope>NUCLEOTIDE SEQUENCE [LARGE SCALE GENOMIC DNA]</scope>
    <source>
        <strain evidence="2">DSM 11116</strain>
    </source>
</reference>
<evidence type="ECO:0008006" key="3">
    <source>
        <dbReference type="Google" id="ProtNLM"/>
    </source>
</evidence>
<organism evidence="1 2">
    <name type="scientific">Hymenobacter gelipurpurascens</name>
    <dbReference type="NCBI Taxonomy" id="89968"/>
    <lineage>
        <taxon>Bacteria</taxon>
        <taxon>Pseudomonadati</taxon>
        <taxon>Bacteroidota</taxon>
        <taxon>Cytophagia</taxon>
        <taxon>Cytophagales</taxon>
        <taxon>Hymenobacteraceae</taxon>
        <taxon>Hymenobacter</taxon>
    </lineage>
</organism>
<protein>
    <recommendedName>
        <fullName evidence="3">PD-(D/E)XK nuclease superfamily protein</fullName>
    </recommendedName>
</protein>
<evidence type="ECO:0000313" key="2">
    <source>
        <dbReference type="Proteomes" id="UP000198131"/>
    </source>
</evidence>
<dbReference type="EMBL" id="FYEW01000001">
    <property type="protein sequence ID" value="SNC62191.1"/>
    <property type="molecule type" value="Genomic_DNA"/>
</dbReference>
<name>A0A212T8L9_9BACT</name>
<dbReference type="RefSeq" id="WP_088841942.1">
    <property type="nucleotide sequence ID" value="NZ_FYEW01000001.1"/>
</dbReference>
<gene>
    <name evidence="1" type="ORF">SAMN06265337_0621</name>
</gene>
<accession>A0A212T8L9</accession>
<proteinExistence type="predicted"/>
<dbReference type="Proteomes" id="UP000198131">
    <property type="component" value="Unassembled WGS sequence"/>
</dbReference>
<dbReference type="OrthoDB" id="6691177at2"/>
<dbReference type="AlphaFoldDB" id="A0A212T8L9"/>
<keyword evidence="2" id="KW-1185">Reference proteome</keyword>
<sequence length="724" mass="83339">MASIEIVRNYVQVYFAKSIAIHNPNTTEVQLLEAYGAVVECLEEFYNNHENEQNYIISLPFELTLGNKNYSLSLPSGAIFIFDDILNNLNICFNSTNIGSLSIFEIQANILLSFNIPIYIKVIYHIQFVQKLNEIINLVISTDHEVIDTYYKAAFSLTNESYTNRENLKKELIKNVELQILPEVRELTLKFDDITKDAVCYMANKIIARYIKFEKFEDCCNFLINNIHSDQDNLADFFLGCLLRVNDLFTIIRSQDIYDIYVANKHKINKTDYYDIKVWLYPIKVKSLYLQTSYKGQQNLGITAPSITNDNTGGVMLGINPSPLSEFPARDRFYSLDNIDTTVFQFTLPSKISATNAYSIKEGIKFIFHTVDHFTEHPLYYLQGRAILGGNTLGHMIDIYPGQGQVTFVEAFLDECYHPEFHIEFSDGKLETTDIDFTEERAIYGASYFPSKSRVVKALREVLLGNEVAPTFSQNDINLDLFSCLRVLLYNSRDKVVILERTYFLTSDYLYNKRTSSYIEKLNELNILGNDFVEAFKGYKIYNNHDLLNFVTFIFNQTVANQITHKSGYKYFWLDSESEKEPKNEPLVQPYLMNIIEPLCTLKGVGVVREPASSEGEIDMLFTYTNSQNKLLKVCCEIKKAHHKHADSAAGTQLKRYLDSQQTKFGIYLLLWFKYSDNNKFSDPKKHVSISAMRTVIDANKPSGYTINSLIIDCTKPIYPSLER</sequence>
<evidence type="ECO:0000313" key="1">
    <source>
        <dbReference type="EMBL" id="SNC62191.1"/>
    </source>
</evidence>